<evidence type="ECO:0000313" key="1">
    <source>
        <dbReference type="EMBL" id="KAG8435715.1"/>
    </source>
</evidence>
<protein>
    <submittedName>
        <fullName evidence="1">Uncharacterized protein</fullName>
    </submittedName>
</protein>
<evidence type="ECO:0000313" key="2">
    <source>
        <dbReference type="Proteomes" id="UP000812440"/>
    </source>
</evidence>
<accession>A0A8T2IS12</accession>
<dbReference type="AlphaFoldDB" id="A0A8T2IS12"/>
<dbReference type="Proteomes" id="UP000812440">
    <property type="component" value="Chromosome 7"/>
</dbReference>
<sequence length="83" mass="9702">MAFKLHCWTLSTRYAHGQFQLVLGWLRSFHNYHYKALRHVGIRYVTFLGTCSPGWGCPSAFPLFVREAGLIKWCQTNGSRRLR</sequence>
<comment type="caution">
    <text evidence="1">The sequence shown here is derived from an EMBL/GenBank/DDBJ whole genome shotgun (WGS) entry which is preliminary data.</text>
</comment>
<keyword evidence="2" id="KW-1185">Reference proteome</keyword>
<proteinExistence type="predicted"/>
<gene>
    <name evidence="1" type="ORF">GDO86_013598</name>
</gene>
<dbReference type="EMBL" id="JAACNH010000008">
    <property type="protein sequence ID" value="KAG8435715.1"/>
    <property type="molecule type" value="Genomic_DNA"/>
</dbReference>
<reference evidence="1" key="1">
    <citation type="thesis" date="2020" institute="ProQuest LLC" country="789 East Eisenhower Parkway, Ann Arbor, MI, USA">
        <title>Comparative Genomics and Chromosome Evolution.</title>
        <authorList>
            <person name="Mudd A.B."/>
        </authorList>
    </citation>
    <scope>NUCLEOTIDE SEQUENCE</scope>
    <source>
        <strain evidence="1">Female2</strain>
        <tissue evidence="1">Blood</tissue>
    </source>
</reference>
<name>A0A8T2IS12_9PIPI</name>
<organism evidence="1 2">
    <name type="scientific">Hymenochirus boettgeri</name>
    <name type="common">Congo dwarf clawed frog</name>
    <dbReference type="NCBI Taxonomy" id="247094"/>
    <lineage>
        <taxon>Eukaryota</taxon>
        <taxon>Metazoa</taxon>
        <taxon>Chordata</taxon>
        <taxon>Craniata</taxon>
        <taxon>Vertebrata</taxon>
        <taxon>Euteleostomi</taxon>
        <taxon>Amphibia</taxon>
        <taxon>Batrachia</taxon>
        <taxon>Anura</taxon>
        <taxon>Pipoidea</taxon>
        <taxon>Pipidae</taxon>
        <taxon>Pipinae</taxon>
        <taxon>Hymenochirus</taxon>
    </lineage>
</organism>